<dbReference type="NCBIfam" id="TIGR01391">
    <property type="entry name" value="dnaG"/>
    <property type="match status" value="1"/>
</dbReference>
<evidence type="ECO:0000313" key="17">
    <source>
        <dbReference type="EMBL" id="MEB3430108.1"/>
    </source>
</evidence>
<evidence type="ECO:0000256" key="12">
    <source>
        <dbReference type="HAMAP-Rule" id="MF_00974"/>
    </source>
</evidence>
<evidence type="ECO:0000256" key="4">
    <source>
        <dbReference type="ARBA" id="ARBA00022695"/>
    </source>
</evidence>
<evidence type="ECO:0000256" key="3">
    <source>
        <dbReference type="ARBA" id="ARBA00022679"/>
    </source>
</evidence>
<dbReference type="CDD" id="cd03364">
    <property type="entry name" value="TOPRIM_DnaG_primases"/>
    <property type="match status" value="1"/>
</dbReference>
<keyword evidence="6 12" id="KW-0479">Metal-binding</keyword>
<dbReference type="Gene3D" id="3.90.580.10">
    <property type="entry name" value="Zinc finger, CHC2-type domain"/>
    <property type="match status" value="1"/>
</dbReference>
<dbReference type="RefSeq" id="WP_324620268.1">
    <property type="nucleotide sequence ID" value="NZ_JAYKOT010000003.1"/>
</dbReference>
<evidence type="ECO:0000256" key="7">
    <source>
        <dbReference type="ARBA" id="ARBA00022771"/>
    </source>
</evidence>
<keyword evidence="3 12" id="KW-0808">Transferase</keyword>
<evidence type="ECO:0000256" key="15">
    <source>
        <dbReference type="SAM" id="Coils"/>
    </source>
</evidence>
<dbReference type="GO" id="GO:0003899">
    <property type="term" value="F:DNA-directed RNA polymerase activity"/>
    <property type="evidence" value="ECO:0007669"/>
    <property type="project" value="UniProtKB-UniRule"/>
</dbReference>
<evidence type="ECO:0000256" key="9">
    <source>
        <dbReference type="ARBA" id="ARBA00022842"/>
    </source>
</evidence>
<keyword evidence="10 12" id="KW-0238">DNA-binding</keyword>
<dbReference type="Gene3D" id="3.90.980.10">
    <property type="entry name" value="DNA primase, catalytic core, N-terminal domain"/>
    <property type="match status" value="1"/>
</dbReference>
<dbReference type="InterPro" id="IPR019475">
    <property type="entry name" value="DNA_primase_DnaB-bd"/>
</dbReference>
<comment type="catalytic activity">
    <reaction evidence="12">
        <text>ssDNA + n NTP = ssDNA/pppN(pN)n-1 hybrid + (n-1) diphosphate.</text>
        <dbReference type="EC" id="2.7.7.101"/>
    </reaction>
</comment>
<keyword evidence="8 12" id="KW-0862">Zinc</keyword>
<feature type="zinc finger region" description="CHC2-type" evidence="12 14">
    <location>
        <begin position="38"/>
        <end position="62"/>
    </location>
</feature>
<keyword evidence="2 12" id="KW-0639">Primosome</keyword>
<keyword evidence="9" id="KW-0460">Magnesium</keyword>
<dbReference type="Proteomes" id="UP001357733">
    <property type="component" value="Unassembled WGS sequence"/>
</dbReference>
<keyword evidence="18" id="KW-1185">Reference proteome</keyword>
<evidence type="ECO:0000256" key="1">
    <source>
        <dbReference type="ARBA" id="ARBA00022478"/>
    </source>
</evidence>
<sequence>MRFSKDLVQRAKESTNIVDYVGRFVELKRTGKNYKGLCPFHKEKTPSFVVSEENQYFKCFGCGKSGDIISFIMLRDNLSFSEAVGQLLDDLGISHEDSGGDFRDYKREKLLYRINKEAARFFYKSLFQYKNPLNYLKERGLGLAEVNKFFIGYADSSWDSLYNYFHSHGVKDEDLIELGLVGRSESGKIYDKYRDRIIFPILDKNRRFIGFGGRDISFKSKAKYINSKESLIYHKGSSLYAIDKIYKSNNREKILLVEGYIDVISLHSMGIDYAIAALGTALTNSQAKLIKRLAKEIYICYDDDNAGQNAALKAIDVFKEISISPKIVTLEGGLDPDEYVKEYGKEGFELRLENAIDSKDFLLNNILKNFDSKDDRKLREVLFKLKDFLNFLPSEIQRDDYLRIISEKTGIDENSLRKDINAIKDIKKDLNSKEDNLDILKKDLDEYFKTALYFSIEDPKKLSEIYKMDYFISEYNLREILEKLLTLQDLPFNDKIEKLSSDIDDEEIKIFLRTLYEGYVRSNLFFEFSLRLKNLNLSLEKKKLQRDLSLIDSLDDKEDEKIEILRRIFEIDMILRKR</sequence>
<dbReference type="Gene3D" id="3.40.1360.10">
    <property type="match status" value="1"/>
</dbReference>
<dbReference type="GO" id="GO:0003677">
    <property type="term" value="F:DNA binding"/>
    <property type="evidence" value="ECO:0007669"/>
    <property type="project" value="UniProtKB-KW"/>
</dbReference>
<evidence type="ECO:0000256" key="13">
    <source>
        <dbReference type="PIRNR" id="PIRNR002811"/>
    </source>
</evidence>
<dbReference type="Pfam" id="PF13155">
    <property type="entry name" value="Toprim_2"/>
    <property type="match status" value="1"/>
</dbReference>
<keyword evidence="15" id="KW-0175">Coiled coil</keyword>
<comment type="subunit">
    <text evidence="12">Monomer. Interacts with DnaB.</text>
</comment>
<keyword evidence="5 12" id="KW-0235">DNA replication</keyword>
<dbReference type="GO" id="GO:1990077">
    <property type="term" value="C:primosome complex"/>
    <property type="evidence" value="ECO:0007669"/>
    <property type="project" value="UniProtKB-KW"/>
</dbReference>
<dbReference type="PANTHER" id="PTHR30313:SF2">
    <property type="entry name" value="DNA PRIMASE"/>
    <property type="match status" value="1"/>
</dbReference>
<keyword evidence="11 12" id="KW-0804">Transcription</keyword>
<dbReference type="SMART" id="SM00400">
    <property type="entry name" value="ZnF_CHCC"/>
    <property type="match status" value="1"/>
</dbReference>
<evidence type="ECO:0000256" key="6">
    <source>
        <dbReference type="ARBA" id="ARBA00022723"/>
    </source>
</evidence>
<dbReference type="EC" id="2.7.7.101" evidence="12"/>
<dbReference type="GO" id="GO:0008270">
    <property type="term" value="F:zinc ion binding"/>
    <property type="evidence" value="ECO:0007669"/>
    <property type="project" value="UniProtKB-UniRule"/>
</dbReference>
<dbReference type="GO" id="GO:0005737">
    <property type="term" value="C:cytoplasm"/>
    <property type="evidence" value="ECO:0007669"/>
    <property type="project" value="TreeGrafter"/>
</dbReference>
<dbReference type="HAMAP" id="MF_00974">
    <property type="entry name" value="DNA_primase_DnaG"/>
    <property type="match status" value="1"/>
</dbReference>
<reference evidence="17 18" key="1">
    <citation type="submission" date="2024-01" db="EMBL/GenBank/DDBJ databases">
        <title>Complete genome sequence of Citroniella saccharovorans strain M6.X9, isolated from human fecal sample.</title>
        <authorList>
            <person name="Cheng G."/>
            <person name="Westerholm M."/>
            <person name="Schnurer A."/>
        </authorList>
    </citation>
    <scope>NUCLEOTIDE SEQUENCE [LARGE SCALE GENOMIC DNA]</scope>
    <source>
        <strain evidence="17 18">DSM 29873</strain>
    </source>
</reference>
<evidence type="ECO:0000256" key="10">
    <source>
        <dbReference type="ARBA" id="ARBA00023125"/>
    </source>
</evidence>
<comment type="cofactor">
    <cofactor evidence="12 13 14">
        <name>Zn(2+)</name>
        <dbReference type="ChEBI" id="CHEBI:29105"/>
    </cofactor>
    <text evidence="12 13 14">Binds 1 zinc ion per monomer.</text>
</comment>
<keyword evidence="1 12" id="KW-0240">DNA-directed RNA polymerase</keyword>
<dbReference type="Pfam" id="PF01807">
    <property type="entry name" value="Zn_ribbon_DnaG"/>
    <property type="match status" value="1"/>
</dbReference>
<keyword evidence="4 12" id="KW-0548">Nucleotidyltransferase</keyword>
<evidence type="ECO:0000259" key="16">
    <source>
        <dbReference type="PROSITE" id="PS50880"/>
    </source>
</evidence>
<evidence type="ECO:0000256" key="11">
    <source>
        <dbReference type="ARBA" id="ARBA00023163"/>
    </source>
</evidence>
<dbReference type="FunFam" id="3.90.580.10:FF:000001">
    <property type="entry name" value="DNA primase"/>
    <property type="match status" value="1"/>
</dbReference>
<dbReference type="InterPro" id="IPR006171">
    <property type="entry name" value="TOPRIM_dom"/>
</dbReference>
<name>A0AAW9MYW9_9FIRM</name>
<dbReference type="EMBL" id="JAYKOT010000003">
    <property type="protein sequence ID" value="MEB3430108.1"/>
    <property type="molecule type" value="Genomic_DNA"/>
</dbReference>
<dbReference type="InterPro" id="IPR036977">
    <property type="entry name" value="DNA_primase_Znf_CHC2"/>
</dbReference>
<evidence type="ECO:0000256" key="14">
    <source>
        <dbReference type="PIRSR" id="PIRSR002811-1"/>
    </source>
</evidence>
<dbReference type="GO" id="GO:0006269">
    <property type="term" value="P:DNA replication, synthesis of primer"/>
    <property type="evidence" value="ECO:0007669"/>
    <property type="project" value="UniProtKB-UniRule"/>
</dbReference>
<dbReference type="Pfam" id="PF10410">
    <property type="entry name" value="DnaB_bind"/>
    <property type="match status" value="1"/>
</dbReference>
<comment type="caution">
    <text evidence="17">The sequence shown here is derived from an EMBL/GenBank/DDBJ whole genome shotgun (WGS) entry which is preliminary data.</text>
</comment>
<dbReference type="GO" id="GO:0000428">
    <property type="term" value="C:DNA-directed RNA polymerase complex"/>
    <property type="evidence" value="ECO:0007669"/>
    <property type="project" value="UniProtKB-KW"/>
</dbReference>
<dbReference type="InterPro" id="IPR034151">
    <property type="entry name" value="TOPRIM_DnaG_bac"/>
</dbReference>
<proteinExistence type="inferred from homology"/>
<dbReference type="PROSITE" id="PS50880">
    <property type="entry name" value="TOPRIM"/>
    <property type="match status" value="1"/>
</dbReference>
<dbReference type="InterPro" id="IPR050219">
    <property type="entry name" value="DnaG_primase"/>
</dbReference>
<gene>
    <name evidence="12 17" type="primary">dnaG</name>
    <name evidence="17" type="ORF">VLK81_08935</name>
</gene>
<accession>A0AAW9MYW9</accession>
<evidence type="ECO:0000256" key="2">
    <source>
        <dbReference type="ARBA" id="ARBA00022515"/>
    </source>
</evidence>
<protein>
    <recommendedName>
        <fullName evidence="12 13">DNA primase</fullName>
        <ecNumber evidence="12">2.7.7.101</ecNumber>
    </recommendedName>
</protein>
<dbReference type="InterPro" id="IPR030846">
    <property type="entry name" value="DnaG_bac"/>
</dbReference>
<comment type="similarity">
    <text evidence="12 13">Belongs to the DnaG primase family.</text>
</comment>
<dbReference type="InterPro" id="IPR037068">
    <property type="entry name" value="DNA_primase_core_N_sf"/>
</dbReference>
<dbReference type="SUPFAM" id="SSF56731">
    <property type="entry name" value="DNA primase core"/>
    <property type="match status" value="1"/>
</dbReference>
<comment type="function">
    <text evidence="12 13">RNA polymerase that catalyzes the synthesis of short RNA molecules used as primers for DNA polymerase during DNA replication.</text>
</comment>
<keyword evidence="7 12" id="KW-0863">Zinc-finger</keyword>
<dbReference type="AlphaFoldDB" id="A0AAW9MYW9"/>
<dbReference type="InterPro" id="IPR002694">
    <property type="entry name" value="Znf_CHC2"/>
</dbReference>
<organism evidence="17 18">
    <name type="scientific">Citroniella saccharovorans</name>
    <dbReference type="NCBI Taxonomy" id="2053367"/>
    <lineage>
        <taxon>Bacteria</taxon>
        <taxon>Bacillati</taxon>
        <taxon>Bacillota</taxon>
        <taxon>Tissierellia</taxon>
        <taxon>Tissierellales</taxon>
        <taxon>Peptoniphilaceae</taxon>
        <taxon>Citroniella</taxon>
    </lineage>
</organism>
<dbReference type="Pfam" id="PF08275">
    <property type="entry name" value="DNAG_N"/>
    <property type="match status" value="1"/>
</dbReference>
<dbReference type="InterPro" id="IPR013264">
    <property type="entry name" value="DNAG_N"/>
</dbReference>
<comment type="domain">
    <text evidence="12">Contains an N-terminal zinc-binding domain, a central core domain that contains the primase activity, and a C-terminal DnaB-binding domain.</text>
</comment>
<dbReference type="PANTHER" id="PTHR30313">
    <property type="entry name" value="DNA PRIMASE"/>
    <property type="match status" value="1"/>
</dbReference>
<evidence type="ECO:0000313" key="18">
    <source>
        <dbReference type="Proteomes" id="UP001357733"/>
    </source>
</evidence>
<dbReference type="SUPFAM" id="SSF57783">
    <property type="entry name" value="Zinc beta-ribbon"/>
    <property type="match status" value="1"/>
</dbReference>
<feature type="coiled-coil region" evidence="15">
    <location>
        <begin position="423"/>
        <end position="450"/>
    </location>
</feature>
<feature type="domain" description="Toprim" evidence="16">
    <location>
        <begin position="252"/>
        <end position="336"/>
    </location>
</feature>
<dbReference type="InterPro" id="IPR006295">
    <property type="entry name" value="DNA_primase_DnaG"/>
</dbReference>
<dbReference type="PIRSF" id="PIRSF002811">
    <property type="entry name" value="DnaG"/>
    <property type="match status" value="1"/>
</dbReference>
<dbReference type="SMART" id="SM00493">
    <property type="entry name" value="TOPRIM"/>
    <property type="match status" value="1"/>
</dbReference>
<evidence type="ECO:0000256" key="8">
    <source>
        <dbReference type="ARBA" id="ARBA00022833"/>
    </source>
</evidence>
<evidence type="ECO:0000256" key="5">
    <source>
        <dbReference type="ARBA" id="ARBA00022705"/>
    </source>
</evidence>